<sequence>MTLPIRINHSARPPLELLVCPCALLSPSDASVRQRLDHFGYKPPLSPFCLPTLMLPTSPALLRFQFRLALLPYSLLVCLTPPHFATTSVHQTPTCVCACVCVCVCLFTGPGRDGGGRIVSPPA</sequence>
<protein>
    <submittedName>
        <fullName evidence="1">Uncharacterized protein</fullName>
    </submittedName>
</protein>
<accession>A0A3S5ARH4</accession>
<proteinExistence type="predicted"/>
<evidence type="ECO:0000313" key="2">
    <source>
        <dbReference type="Proteomes" id="UP000784294"/>
    </source>
</evidence>
<reference evidence="1" key="1">
    <citation type="submission" date="2018-11" db="EMBL/GenBank/DDBJ databases">
        <authorList>
            <consortium name="Pathogen Informatics"/>
        </authorList>
    </citation>
    <scope>NUCLEOTIDE SEQUENCE</scope>
</reference>
<dbReference type="Proteomes" id="UP000784294">
    <property type="component" value="Unassembled WGS sequence"/>
</dbReference>
<keyword evidence="2" id="KW-1185">Reference proteome</keyword>
<dbReference type="AlphaFoldDB" id="A0A3S5ARH4"/>
<dbReference type="EMBL" id="CAAALY010251086">
    <property type="protein sequence ID" value="VEL35955.1"/>
    <property type="molecule type" value="Genomic_DNA"/>
</dbReference>
<organism evidence="1 2">
    <name type="scientific">Protopolystoma xenopodis</name>
    <dbReference type="NCBI Taxonomy" id="117903"/>
    <lineage>
        <taxon>Eukaryota</taxon>
        <taxon>Metazoa</taxon>
        <taxon>Spiralia</taxon>
        <taxon>Lophotrochozoa</taxon>
        <taxon>Platyhelminthes</taxon>
        <taxon>Monogenea</taxon>
        <taxon>Polyopisthocotylea</taxon>
        <taxon>Polystomatidea</taxon>
        <taxon>Polystomatidae</taxon>
        <taxon>Protopolystoma</taxon>
    </lineage>
</organism>
<name>A0A3S5ARH4_9PLAT</name>
<gene>
    <name evidence="1" type="ORF">PXEA_LOCUS29395</name>
</gene>
<comment type="caution">
    <text evidence="1">The sequence shown here is derived from an EMBL/GenBank/DDBJ whole genome shotgun (WGS) entry which is preliminary data.</text>
</comment>
<evidence type="ECO:0000313" key="1">
    <source>
        <dbReference type="EMBL" id="VEL35955.1"/>
    </source>
</evidence>